<protein>
    <recommendedName>
        <fullName evidence="5">Lipoprotein</fullName>
    </recommendedName>
</protein>
<dbReference type="AlphaFoldDB" id="A0A840QDC8"/>
<feature type="region of interest" description="Disordered" evidence="1">
    <location>
        <begin position="76"/>
        <end position="97"/>
    </location>
</feature>
<proteinExistence type="predicted"/>
<feature type="compositionally biased region" description="Low complexity" evidence="1">
    <location>
        <begin position="79"/>
        <end position="97"/>
    </location>
</feature>
<accession>A0A840QDC8</accession>
<dbReference type="Proteomes" id="UP000584374">
    <property type="component" value="Unassembled WGS sequence"/>
</dbReference>
<feature type="signal peptide" evidence="2">
    <location>
        <begin position="1"/>
        <end position="27"/>
    </location>
</feature>
<sequence>MRSVKRIVAVSVLGLPLLFGAPGMAFACGHGKPSPSISQDQDLSQDQDASTAQSNSNRPVMYVFNVGKGDQNVVSWNHQATDADTDQTQAGWQQQED</sequence>
<evidence type="ECO:0000256" key="1">
    <source>
        <dbReference type="SAM" id="MobiDB-lite"/>
    </source>
</evidence>
<keyword evidence="2" id="KW-0732">Signal</keyword>
<feature type="chain" id="PRO_5032452720" description="Lipoprotein" evidence="2">
    <location>
        <begin position="28"/>
        <end position="97"/>
    </location>
</feature>
<comment type="caution">
    <text evidence="3">The sequence shown here is derived from an EMBL/GenBank/DDBJ whole genome shotgun (WGS) entry which is preliminary data.</text>
</comment>
<dbReference type="EMBL" id="JACHIW010000002">
    <property type="protein sequence ID" value="MBB5158774.1"/>
    <property type="molecule type" value="Genomic_DNA"/>
</dbReference>
<name>A0A840QDC8_9PSEU</name>
<evidence type="ECO:0000313" key="4">
    <source>
        <dbReference type="Proteomes" id="UP000584374"/>
    </source>
</evidence>
<organism evidence="3 4">
    <name type="scientific">Saccharopolyspora phatthalungensis</name>
    <dbReference type="NCBI Taxonomy" id="664693"/>
    <lineage>
        <taxon>Bacteria</taxon>
        <taxon>Bacillati</taxon>
        <taxon>Actinomycetota</taxon>
        <taxon>Actinomycetes</taxon>
        <taxon>Pseudonocardiales</taxon>
        <taxon>Pseudonocardiaceae</taxon>
        <taxon>Saccharopolyspora</taxon>
    </lineage>
</organism>
<evidence type="ECO:0000313" key="3">
    <source>
        <dbReference type="EMBL" id="MBB5158774.1"/>
    </source>
</evidence>
<evidence type="ECO:0000256" key="2">
    <source>
        <dbReference type="SAM" id="SignalP"/>
    </source>
</evidence>
<feature type="region of interest" description="Disordered" evidence="1">
    <location>
        <begin position="29"/>
        <end position="59"/>
    </location>
</feature>
<dbReference type="PROSITE" id="PS51257">
    <property type="entry name" value="PROKAR_LIPOPROTEIN"/>
    <property type="match status" value="1"/>
</dbReference>
<reference evidence="3 4" key="1">
    <citation type="submission" date="2020-08" db="EMBL/GenBank/DDBJ databases">
        <title>Sequencing the genomes of 1000 actinobacteria strains.</title>
        <authorList>
            <person name="Klenk H.-P."/>
        </authorList>
    </citation>
    <scope>NUCLEOTIDE SEQUENCE [LARGE SCALE GENOMIC DNA]</scope>
    <source>
        <strain evidence="3 4">DSM 45584</strain>
    </source>
</reference>
<keyword evidence="4" id="KW-1185">Reference proteome</keyword>
<feature type="compositionally biased region" description="Low complexity" evidence="1">
    <location>
        <begin position="34"/>
        <end position="56"/>
    </location>
</feature>
<gene>
    <name evidence="3" type="ORF">BJ970_006373</name>
</gene>
<evidence type="ECO:0008006" key="5">
    <source>
        <dbReference type="Google" id="ProtNLM"/>
    </source>
</evidence>
<dbReference type="RefSeq" id="WP_184730747.1">
    <property type="nucleotide sequence ID" value="NZ_JACHIW010000002.1"/>
</dbReference>